<dbReference type="EMBL" id="JACHIR010000001">
    <property type="protein sequence ID" value="MBB5890546.1"/>
    <property type="molecule type" value="Genomic_DNA"/>
</dbReference>
<feature type="region of interest" description="Disordered" evidence="1">
    <location>
        <begin position="40"/>
        <end position="70"/>
    </location>
</feature>
<name>A0A7W9KDG8_9PSEU</name>
<dbReference type="Proteomes" id="UP000585638">
    <property type="component" value="Unassembled WGS sequence"/>
</dbReference>
<dbReference type="RefSeq" id="WP_184860078.1">
    <property type="nucleotide sequence ID" value="NZ_BAAAWY010000064.1"/>
</dbReference>
<organism evidence="3 4">
    <name type="scientific">Kutzneria kofuensis</name>
    <dbReference type="NCBI Taxonomy" id="103725"/>
    <lineage>
        <taxon>Bacteria</taxon>
        <taxon>Bacillati</taxon>
        <taxon>Actinomycetota</taxon>
        <taxon>Actinomycetes</taxon>
        <taxon>Pseudonocardiales</taxon>
        <taxon>Pseudonocardiaceae</taxon>
        <taxon>Kutzneria</taxon>
    </lineage>
</organism>
<dbReference type="AlphaFoldDB" id="A0A7W9KDG8"/>
<evidence type="ECO:0000313" key="4">
    <source>
        <dbReference type="Proteomes" id="UP000585638"/>
    </source>
</evidence>
<reference evidence="3 4" key="1">
    <citation type="submission" date="2020-08" db="EMBL/GenBank/DDBJ databases">
        <title>Sequencing the genomes of 1000 actinobacteria strains.</title>
        <authorList>
            <person name="Klenk H.-P."/>
        </authorList>
    </citation>
    <scope>NUCLEOTIDE SEQUENCE [LARGE SCALE GENOMIC DNA]</scope>
    <source>
        <strain evidence="3 4">DSM 43851</strain>
    </source>
</reference>
<keyword evidence="2" id="KW-1133">Transmembrane helix</keyword>
<gene>
    <name evidence="3" type="ORF">BJ998_001742</name>
</gene>
<protein>
    <submittedName>
        <fullName evidence="3">Uncharacterized protein</fullName>
    </submittedName>
</protein>
<evidence type="ECO:0000313" key="3">
    <source>
        <dbReference type="EMBL" id="MBB5890546.1"/>
    </source>
</evidence>
<evidence type="ECO:0000256" key="1">
    <source>
        <dbReference type="SAM" id="MobiDB-lite"/>
    </source>
</evidence>
<keyword evidence="2" id="KW-0472">Membrane</keyword>
<comment type="caution">
    <text evidence="3">The sequence shown here is derived from an EMBL/GenBank/DDBJ whole genome shotgun (WGS) entry which is preliminary data.</text>
</comment>
<feature type="transmembrane region" description="Helical" evidence="2">
    <location>
        <begin position="12"/>
        <end position="33"/>
    </location>
</feature>
<evidence type="ECO:0000256" key="2">
    <source>
        <dbReference type="SAM" id="Phobius"/>
    </source>
</evidence>
<keyword evidence="4" id="KW-1185">Reference proteome</keyword>
<feature type="compositionally biased region" description="Low complexity" evidence="1">
    <location>
        <begin position="40"/>
        <end position="62"/>
    </location>
</feature>
<accession>A0A7W9KDG8</accession>
<sequence length="197" mass="21976">MTPQASPNRSTLTWLIPITLLVAVCALVGGLIARQVYASTKPPAATTQPPAATSTPEPTTEQGQGGPDTVHFTLFARNDPQFRPVQNAIQNYFNAVNHRNYGLWKQTMTAKVSDQQTEQDWRDGYRTTVDTDMMIYRIETTDQGANVFGTFTSKQDPANAPKELRASCINWWMVWPMVKSGSDFRIDSPSITMKKCD</sequence>
<proteinExistence type="predicted"/>
<keyword evidence="2" id="KW-0812">Transmembrane</keyword>